<feature type="transmembrane region" description="Helical" evidence="6">
    <location>
        <begin position="293"/>
        <end position="311"/>
    </location>
</feature>
<keyword evidence="2 6" id="KW-0812">Transmembrane</keyword>
<reference evidence="7" key="1">
    <citation type="journal article" date="2010" name="Science">
        <title>Plasticity of animal genome architecture unmasked by rapid evolution of a pelagic tunicate.</title>
        <authorList>
            <person name="Denoeud F."/>
            <person name="Henriet S."/>
            <person name="Mungpakdee S."/>
            <person name="Aury J.M."/>
            <person name="Da Silva C."/>
            <person name="Brinkmann H."/>
            <person name="Mikhaleva J."/>
            <person name="Olsen L.C."/>
            <person name="Jubin C."/>
            <person name="Canestro C."/>
            <person name="Bouquet J.M."/>
            <person name="Danks G."/>
            <person name="Poulain J."/>
            <person name="Campsteijn C."/>
            <person name="Adamski M."/>
            <person name="Cross I."/>
            <person name="Yadetie F."/>
            <person name="Muffato M."/>
            <person name="Louis A."/>
            <person name="Butcher S."/>
            <person name="Tsagkogeorga G."/>
            <person name="Konrad A."/>
            <person name="Singh S."/>
            <person name="Jensen M.F."/>
            <person name="Cong E.H."/>
            <person name="Eikeseth-Otteraa H."/>
            <person name="Noel B."/>
            <person name="Anthouard V."/>
            <person name="Porcel B.M."/>
            <person name="Kachouri-Lafond R."/>
            <person name="Nishino A."/>
            <person name="Ugolini M."/>
            <person name="Chourrout P."/>
            <person name="Nishida H."/>
            <person name="Aasland R."/>
            <person name="Huzurbazar S."/>
            <person name="Westhof E."/>
            <person name="Delsuc F."/>
            <person name="Lehrach H."/>
            <person name="Reinhardt R."/>
            <person name="Weissenbach J."/>
            <person name="Roy S.W."/>
            <person name="Artiguenave F."/>
            <person name="Postlethwait J.H."/>
            <person name="Manak J.R."/>
            <person name="Thompson E.M."/>
            <person name="Jaillon O."/>
            <person name="Du Pasquier L."/>
            <person name="Boudinot P."/>
            <person name="Liberles D.A."/>
            <person name="Volff J.N."/>
            <person name="Philippe H."/>
            <person name="Lenhard B."/>
            <person name="Roest Crollius H."/>
            <person name="Wincker P."/>
            <person name="Chourrout D."/>
        </authorList>
    </citation>
    <scope>NUCLEOTIDE SEQUENCE [LARGE SCALE GENOMIC DNA]</scope>
</reference>
<dbReference type="AlphaFoldDB" id="E4XX55"/>
<sequence>MVYKLPRLRKIEVLIAHFVWWVNFTYLLVVSGVEAQSYKKRFAGLGHLKPGWISKVLNYFEIDKIQNLHQRDRRDGEWEQFLKAGPLLFLAIPFVYTSFYHLCRFLNFEKEKSRSLLLFLSFSNLTWLLTWQGMLIISLLTAFFYYLGRLRERFLIYLAAFFVVTVINDHDWVFTQFLHPDLPKRWSYFLVFAISTQIFRLVSLSLFIASQENDPDTLFDAFEYNFFLPVFCGPWFIYSYYRKDREKPVLPNSLFDVLNKLFGLGMLFVFIEFYLHLVPFTSFAYDVRSRSDMSLVGITGIAMFAVQHFCFKYMVMYGIGSFWSHLCGIRTPGGPHQVSTRCTFRDMWREFDKGLHLFLKHCIYIPICSTRETWRVILGTFASFYTVYYWHGATETCRDWATANCAGVMLEFMIYRASQTRLIQRFPSSITGRVNILLQSILFGWLILSNVIYLFNSDAAFQIINRVYFENAQFTLYLHFVLYCGAISISTIWPKAVKIEPE</sequence>
<feature type="transmembrane region" description="Helical" evidence="6">
    <location>
        <begin position="115"/>
        <end position="148"/>
    </location>
</feature>
<proteinExistence type="inferred from homology"/>
<keyword evidence="4 6" id="KW-0472">Membrane</keyword>
<evidence type="ECO:0000256" key="2">
    <source>
        <dbReference type="ARBA" id="ARBA00022692"/>
    </source>
</evidence>
<evidence type="ECO:0000256" key="1">
    <source>
        <dbReference type="ARBA" id="ARBA00004477"/>
    </source>
</evidence>
<evidence type="ECO:0000256" key="5">
    <source>
        <dbReference type="ARBA" id="ARBA00038268"/>
    </source>
</evidence>
<dbReference type="InterPro" id="IPR004299">
    <property type="entry name" value="MBOAT_fam"/>
</dbReference>
<feature type="transmembrane region" description="Helical" evidence="6">
    <location>
        <begin position="12"/>
        <end position="33"/>
    </location>
</feature>
<evidence type="ECO:0000313" key="8">
    <source>
        <dbReference type="Proteomes" id="UP000001307"/>
    </source>
</evidence>
<feature type="transmembrane region" description="Helical" evidence="6">
    <location>
        <begin position="154"/>
        <end position="174"/>
    </location>
</feature>
<dbReference type="InterPro" id="IPR051085">
    <property type="entry name" value="MB_O-acyltransferase"/>
</dbReference>
<evidence type="ECO:0000256" key="3">
    <source>
        <dbReference type="ARBA" id="ARBA00022989"/>
    </source>
</evidence>
<dbReference type="PANTHER" id="PTHR13285">
    <property type="entry name" value="ACYLTRANSFERASE"/>
    <property type="match status" value="1"/>
</dbReference>
<keyword evidence="8" id="KW-1185">Reference proteome</keyword>
<evidence type="ECO:0000313" key="7">
    <source>
        <dbReference type="EMBL" id="CBY14249.1"/>
    </source>
</evidence>
<gene>
    <name evidence="7" type="ORF">GSOID_T00007235001</name>
</gene>
<comment type="subcellular location">
    <subcellularLocation>
        <location evidence="1">Endoplasmic reticulum membrane</location>
        <topology evidence="1">Multi-pass membrane protein</topology>
    </subcellularLocation>
</comment>
<keyword evidence="3 6" id="KW-1133">Transmembrane helix</keyword>
<evidence type="ECO:0000256" key="6">
    <source>
        <dbReference type="SAM" id="Phobius"/>
    </source>
</evidence>
<protein>
    <submittedName>
        <fullName evidence="7">Uncharacterized protein</fullName>
    </submittedName>
</protein>
<feature type="transmembrane region" description="Helical" evidence="6">
    <location>
        <begin position="434"/>
        <end position="454"/>
    </location>
</feature>
<dbReference type="GO" id="GO:0005789">
    <property type="term" value="C:endoplasmic reticulum membrane"/>
    <property type="evidence" value="ECO:0007669"/>
    <property type="project" value="UniProtKB-SubCell"/>
</dbReference>
<dbReference type="EMBL" id="FN653267">
    <property type="protein sequence ID" value="CBY14249.1"/>
    <property type="molecule type" value="Genomic_DNA"/>
</dbReference>
<evidence type="ECO:0000256" key="4">
    <source>
        <dbReference type="ARBA" id="ARBA00023136"/>
    </source>
</evidence>
<feature type="transmembrane region" description="Helical" evidence="6">
    <location>
        <begin position="221"/>
        <end position="241"/>
    </location>
</feature>
<feature type="transmembrane region" description="Helical" evidence="6">
    <location>
        <begin position="474"/>
        <end position="493"/>
    </location>
</feature>
<dbReference type="InParanoid" id="E4XX55"/>
<feature type="transmembrane region" description="Helical" evidence="6">
    <location>
        <begin position="186"/>
        <end position="209"/>
    </location>
</feature>
<name>E4XX55_OIKDI</name>
<dbReference type="Pfam" id="PF03062">
    <property type="entry name" value="MBOAT"/>
    <property type="match status" value="1"/>
</dbReference>
<feature type="transmembrane region" description="Helical" evidence="6">
    <location>
        <begin position="261"/>
        <end position="281"/>
    </location>
</feature>
<dbReference type="OrthoDB" id="420606at2759"/>
<dbReference type="PANTHER" id="PTHR13285:SF18">
    <property type="entry name" value="PROTEIN-CYSTEINE N-PALMITOYLTRANSFERASE RASP"/>
    <property type="match status" value="1"/>
</dbReference>
<accession>E4XX55</accession>
<organism evidence="7">
    <name type="scientific">Oikopleura dioica</name>
    <name type="common">Tunicate</name>
    <dbReference type="NCBI Taxonomy" id="34765"/>
    <lineage>
        <taxon>Eukaryota</taxon>
        <taxon>Metazoa</taxon>
        <taxon>Chordata</taxon>
        <taxon>Tunicata</taxon>
        <taxon>Appendicularia</taxon>
        <taxon>Copelata</taxon>
        <taxon>Oikopleuridae</taxon>
        <taxon>Oikopleura</taxon>
    </lineage>
</organism>
<dbReference type="Proteomes" id="UP000001307">
    <property type="component" value="Unassembled WGS sequence"/>
</dbReference>
<dbReference type="GO" id="GO:0016409">
    <property type="term" value="F:palmitoyltransferase activity"/>
    <property type="evidence" value="ECO:0007669"/>
    <property type="project" value="TreeGrafter"/>
</dbReference>
<comment type="similarity">
    <text evidence="5">Belongs to the membrane-bound acyltransferase family. HHAT subfamily.</text>
</comment>